<reference evidence="3 4" key="2">
    <citation type="submission" date="2020-11" db="EMBL/GenBank/DDBJ databases">
        <title>Complete genome sequence of Pectobacterium versatile F131.</title>
        <authorList>
            <person name="Shirshikov F.V."/>
            <person name="Miroshnikov K."/>
            <person name="Toshakov S.V."/>
            <person name="Kabanova A.P."/>
            <person name="Barannik A.P."/>
            <person name="Shneider M."/>
            <person name="Ignatov A.N."/>
            <person name="Miroshnikov K.A."/>
            <person name="Mikhailova Y.V."/>
            <person name="Shelenkov A."/>
            <person name="Yanushevich Y.G."/>
            <person name="Evseev P.V."/>
        </authorList>
    </citation>
    <scope>NUCLEOTIDE SEQUENCE [LARGE SCALE GENOMIC DNA]</scope>
    <source>
        <strain evidence="3 4">F131</strain>
    </source>
</reference>
<dbReference type="CDD" id="cd03024">
    <property type="entry name" value="DsbA_FrnE"/>
    <property type="match status" value="1"/>
</dbReference>
<dbReference type="PANTHER" id="PTHR13887">
    <property type="entry name" value="GLUTATHIONE S-TRANSFERASE KAPPA"/>
    <property type="match status" value="1"/>
</dbReference>
<dbReference type="InterPro" id="IPR001853">
    <property type="entry name" value="DSBA-like_thioredoxin_dom"/>
</dbReference>
<evidence type="ECO:0000313" key="4">
    <source>
        <dbReference type="Proteomes" id="UP000237284"/>
    </source>
</evidence>
<evidence type="ECO:0000259" key="1">
    <source>
        <dbReference type="Pfam" id="PF01323"/>
    </source>
</evidence>
<dbReference type="Gene3D" id="3.40.30.10">
    <property type="entry name" value="Glutaredoxin"/>
    <property type="match status" value="1"/>
</dbReference>
<dbReference type="RefSeq" id="WP_103972096.1">
    <property type="nucleotide sequence ID" value="NZ_CP065030.1"/>
</dbReference>
<dbReference type="EMBL" id="PDVW01000023">
    <property type="protein sequence ID" value="POY48807.1"/>
    <property type="molecule type" value="Genomic_DNA"/>
</dbReference>
<dbReference type="Pfam" id="PF01323">
    <property type="entry name" value="DSBA"/>
    <property type="match status" value="1"/>
</dbReference>
<sequence length="219" mass="24415">MLKIDLYTEITCPWCIIGQYRLDKVLKERFPELATDIHHHPVLLMPDAPAQGLYIPDLLFKRYGVTNPKAFFSRVEGEARASGLDLDLGRQKYTYPTQAAHAIIMAAGDRGTQHHLALAITEAYFLHAKNIGKADVLADIAIPYGFERDETLAIAQDQTWHERVEQAAADSAAEGIQSVPYLVFGTHVVINGGRSEDEISVAIDKAVLDLRTNSRRGYR</sequence>
<evidence type="ECO:0000313" key="3">
    <source>
        <dbReference type="EMBL" id="QPK17091.1"/>
    </source>
</evidence>
<organism evidence="2">
    <name type="scientific">Pectobacterium versatile</name>
    <dbReference type="NCBI Taxonomy" id="2488639"/>
    <lineage>
        <taxon>Bacteria</taxon>
        <taxon>Pseudomonadati</taxon>
        <taxon>Pseudomonadota</taxon>
        <taxon>Gammaproteobacteria</taxon>
        <taxon>Enterobacterales</taxon>
        <taxon>Pectobacteriaceae</taxon>
        <taxon>Pectobacterium</taxon>
    </lineage>
</organism>
<feature type="domain" description="DSBA-like thioredoxin" evidence="1">
    <location>
        <begin position="4"/>
        <end position="202"/>
    </location>
</feature>
<proteinExistence type="predicted"/>
<dbReference type="InterPro" id="IPR036249">
    <property type="entry name" value="Thioredoxin-like_sf"/>
</dbReference>
<dbReference type="PANTHER" id="PTHR13887:SF41">
    <property type="entry name" value="THIOREDOXIN SUPERFAMILY PROTEIN"/>
    <property type="match status" value="1"/>
</dbReference>
<dbReference type="AlphaFoldDB" id="A0A855MD35"/>
<dbReference type="Proteomes" id="UP000237284">
    <property type="component" value="Chromosome"/>
</dbReference>
<reference evidence="2" key="1">
    <citation type="submission" date="2017-12" db="EMBL/GenBank/DDBJ databases">
        <title>First report on the novel genomospecies/subspecies of Pectobacterium carotovorum in Russia.</title>
        <authorList>
            <person name="Shirshikov F.V."/>
            <person name="Miroshnikov K."/>
            <person name="Toshakov S.V."/>
            <person name="Kabanova A.P."/>
            <person name="Barannik A.P."/>
            <person name="Shneider M."/>
            <person name="Ignatov A.N."/>
            <person name="Miroshnikov K.A."/>
        </authorList>
    </citation>
    <scope>NUCLEOTIDE SEQUENCE [LARGE SCALE GENOMIC DNA]</scope>
    <source>
        <strain evidence="2">F131</strain>
    </source>
</reference>
<dbReference type="EMBL" id="CP065030">
    <property type="protein sequence ID" value="QPK17091.1"/>
    <property type="molecule type" value="Genomic_DNA"/>
</dbReference>
<dbReference type="GO" id="GO:0016491">
    <property type="term" value="F:oxidoreductase activity"/>
    <property type="evidence" value="ECO:0007669"/>
    <property type="project" value="InterPro"/>
</dbReference>
<protein>
    <submittedName>
        <fullName evidence="3">DsbA family protein</fullName>
    </submittedName>
</protein>
<name>A0A855MD35_9GAMM</name>
<dbReference type="SUPFAM" id="SSF52833">
    <property type="entry name" value="Thioredoxin-like"/>
    <property type="match status" value="1"/>
</dbReference>
<gene>
    <name evidence="3" type="ORF">F131LOC_007105</name>
    <name evidence="2" type="ORF">F131LOC_03370</name>
</gene>
<evidence type="ECO:0000313" key="2">
    <source>
        <dbReference type="EMBL" id="POY48807.1"/>
    </source>
</evidence>
<accession>A0A855MD35</accession>